<evidence type="ECO:0000313" key="3">
    <source>
        <dbReference type="Proteomes" id="UP001497512"/>
    </source>
</evidence>
<keyword evidence="3" id="KW-1185">Reference proteome</keyword>
<evidence type="ECO:0000256" key="1">
    <source>
        <dbReference type="SAM" id="MobiDB-lite"/>
    </source>
</evidence>
<organism evidence="2 3">
    <name type="scientific">Sphagnum troendelagicum</name>
    <dbReference type="NCBI Taxonomy" id="128251"/>
    <lineage>
        <taxon>Eukaryota</taxon>
        <taxon>Viridiplantae</taxon>
        <taxon>Streptophyta</taxon>
        <taxon>Embryophyta</taxon>
        <taxon>Bryophyta</taxon>
        <taxon>Sphagnophytina</taxon>
        <taxon>Sphagnopsida</taxon>
        <taxon>Sphagnales</taxon>
        <taxon>Sphagnaceae</taxon>
        <taxon>Sphagnum</taxon>
    </lineage>
</organism>
<gene>
    <name evidence="2" type="ORF">CSSPTR1EN2_LOCUS2349</name>
</gene>
<protein>
    <submittedName>
        <fullName evidence="2">Uncharacterized protein</fullName>
    </submittedName>
</protein>
<reference evidence="2" key="1">
    <citation type="submission" date="2024-02" db="EMBL/GenBank/DDBJ databases">
        <authorList>
            <consortium name="ELIXIR-Norway"/>
            <consortium name="Elixir Norway"/>
        </authorList>
    </citation>
    <scope>NUCLEOTIDE SEQUENCE</scope>
</reference>
<proteinExistence type="predicted"/>
<sequence>MMVMPCGLPVEQQGGGRRRRDSELHTTYQNLQRTEEPPPAASARAVAADIGVLDDRHREDRTGGDWVVEARGRLGPLTRLVLLAHRNLNLRGTIAEAPELVVHEVLTDVSAATYICAKPIFSLKLAAVRTRRKEIRRDICGNRRSKPQKLRRQGVL</sequence>
<accession>A0ABP0TDT4</accession>
<dbReference type="EMBL" id="OZ019902">
    <property type="protein sequence ID" value="CAK9194084.1"/>
    <property type="molecule type" value="Genomic_DNA"/>
</dbReference>
<name>A0ABP0TDT4_9BRYO</name>
<dbReference type="Proteomes" id="UP001497512">
    <property type="component" value="Chromosome 10"/>
</dbReference>
<evidence type="ECO:0000313" key="2">
    <source>
        <dbReference type="EMBL" id="CAK9194084.1"/>
    </source>
</evidence>
<feature type="region of interest" description="Disordered" evidence="1">
    <location>
        <begin position="1"/>
        <end position="24"/>
    </location>
</feature>